<dbReference type="GO" id="GO:0004523">
    <property type="term" value="F:RNA-DNA hybrid ribonuclease activity"/>
    <property type="evidence" value="ECO:0007669"/>
    <property type="project" value="InterPro"/>
</dbReference>
<dbReference type="Gene3D" id="3.30.420.10">
    <property type="entry name" value="Ribonuclease H-like superfamily/Ribonuclease H"/>
    <property type="match status" value="1"/>
</dbReference>
<feature type="compositionally biased region" description="Polar residues" evidence="1">
    <location>
        <begin position="15"/>
        <end position="39"/>
    </location>
</feature>
<reference evidence="3" key="1">
    <citation type="submission" date="2021-03" db="EMBL/GenBank/DDBJ databases">
        <title>Draft genome sequence of rust myrtle Austropuccinia psidii MF-1, a brazilian biotype.</title>
        <authorList>
            <person name="Quecine M.C."/>
            <person name="Pachon D.M.R."/>
            <person name="Bonatelli M.L."/>
            <person name="Correr F.H."/>
            <person name="Franceschini L.M."/>
            <person name="Leite T.F."/>
            <person name="Margarido G.R.A."/>
            <person name="Almeida C.A."/>
            <person name="Ferrarezi J.A."/>
            <person name="Labate C.A."/>
        </authorList>
    </citation>
    <scope>NUCLEOTIDE SEQUENCE</scope>
    <source>
        <strain evidence="3">MF-1</strain>
    </source>
</reference>
<dbReference type="PROSITE" id="PS50879">
    <property type="entry name" value="RNASE_H_1"/>
    <property type="match status" value="1"/>
</dbReference>
<feature type="region of interest" description="Disordered" evidence="1">
    <location>
        <begin position="1"/>
        <end position="49"/>
    </location>
</feature>
<keyword evidence="4" id="KW-1185">Reference proteome</keyword>
<accession>A0A9Q3E0R4</accession>
<protein>
    <recommendedName>
        <fullName evidence="2">RNase H type-1 domain-containing protein</fullName>
    </recommendedName>
</protein>
<proteinExistence type="predicted"/>
<dbReference type="OrthoDB" id="2507389at2759"/>
<dbReference type="InterPro" id="IPR036397">
    <property type="entry name" value="RNaseH_sf"/>
</dbReference>
<dbReference type="Proteomes" id="UP000765509">
    <property type="component" value="Unassembled WGS sequence"/>
</dbReference>
<gene>
    <name evidence="3" type="ORF">O181_051327</name>
</gene>
<dbReference type="Pfam" id="PF00075">
    <property type="entry name" value="RNase_H"/>
    <property type="match status" value="1"/>
</dbReference>
<evidence type="ECO:0000259" key="2">
    <source>
        <dbReference type="PROSITE" id="PS50879"/>
    </source>
</evidence>
<feature type="domain" description="RNase H type-1" evidence="2">
    <location>
        <begin position="185"/>
        <end position="320"/>
    </location>
</feature>
<dbReference type="AlphaFoldDB" id="A0A9Q3E0R4"/>
<evidence type="ECO:0000313" key="3">
    <source>
        <dbReference type="EMBL" id="MBW0511612.1"/>
    </source>
</evidence>
<comment type="caution">
    <text evidence="3">The sequence shown here is derived from an EMBL/GenBank/DDBJ whole genome shotgun (WGS) entry which is preliminary data.</text>
</comment>
<evidence type="ECO:0000313" key="4">
    <source>
        <dbReference type="Proteomes" id="UP000765509"/>
    </source>
</evidence>
<dbReference type="GO" id="GO:0003676">
    <property type="term" value="F:nucleic acid binding"/>
    <property type="evidence" value="ECO:0007669"/>
    <property type="project" value="InterPro"/>
</dbReference>
<dbReference type="EMBL" id="AVOT02022287">
    <property type="protein sequence ID" value="MBW0511612.1"/>
    <property type="molecule type" value="Genomic_DNA"/>
</dbReference>
<dbReference type="InterPro" id="IPR012337">
    <property type="entry name" value="RNaseH-like_sf"/>
</dbReference>
<name>A0A9Q3E0R4_9BASI</name>
<organism evidence="3 4">
    <name type="scientific">Austropuccinia psidii MF-1</name>
    <dbReference type="NCBI Taxonomy" id="1389203"/>
    <lineage>
        <taxon>Eukaryota</taxon>
        <taxon>Fungi</taxon>
        <taxon>Dikarya</taxon>
        <taxon>Basidiomycota</taxon>
        <taxon>Pucciniomycotina</taxon>
        <taxon>Pucciniomycetes</taxon>
        <taxon>Pucciniales</taxon>
        <taxon>Sphaerophragmiaceae</taxon>
        <taxon>Austropuccinia</taxon>
    </lineage>
</organism>
<dbReference type="SUPFAM" id="SSF53098">
    <property type="entry name" value="Ribonuclease H-like"/>
    <property type="match status" value="1"/>
</dbReference>
<evidence type="ECO:0000256" key="1">
    <source>
        <dbReference type="SAM" id="MobiDB-lite"/>
    </source>
</evidence>
<dbReference type="CDD" id="cd09276">
    <property type="entry name" value="Rnase_HI_RT_non_LTR"/>
    <property type="match status" value="1"/>
</dbReference>
<dbReference type="InterPro" id="IPR002156">
    <property type="entry name" value="RNaseH_domain"/>
</dbReference>
<sequence length="342" mass="39077">MAGCHLNPHPITESPLMNGQEQSQQHNKATISSNKTNIPTMPKRGKSPNCSSYFKENITWKHYLVHKKKQKTVEKLLKSELFQEVRLRTGMMKQIPSPFLKLYGGIKELTKQHIKLTHNYIHNKSAAPIDDAHRTLIWKDLTKSHRTHPSPLNNLIEKEALLRQNFTRTKTLSPFPIPPWSNELINHKITSKRRSNKAGGAVAILTNTQSVKTTYVGGDSIIKNFETELMALLLCQKLLTKHINRYGLPQAIAIFSDSQAALKSITLPKKKTPGQQLTTKIFNNFRFWTQHFSVRLYWCPGHTGIQHNEEVDRREKEAVTGGTTSHHSLHHISISKLKQIMN</sequence>